<sequence length="35" mass="4018">MATRVFSDEELEALRSFPAIGKDELIRYFTLTPAE</sequence>
<dbReference type="EMBL" id="JAJSBI010000001">
    <property type="protein sequence ID" value="MCD9872748.1"/>
    <property type="molecule type" value="Genomic_DNA"/>
</dbReference>
<evidence type="ECO:0000313" key="1">
    <source>
        <dbReference type="EMBL" id="MCD9872748.1"/>
    </source>
</evidence>
<dbReference type="AlphaFoldDB" id="A0A9Q3VH08"/>
<reference evidence="1" key="1">
    <citation type="submission" date="2021-12" db="EMBL/GenBank/DDBJ databases">
        <authorList>
            <person name="Lee J.-H."/>
            <person name="Kim S.-B."/>
        </authorList>
    </citation>
    <scope>NUCLEOTIDE SEQUENCE</scope>
    <source>
        <strain evidence="1">NR30</strain>
    </source>
</reference>
<keyword evidence="2" id="KW-1185">Reference proteome</keyword>
<comment type="caution">
    <text evidence="1">The sequence shown here is derived from an EMBL/GenBank/DDBJ whole genome shotgun (WGS) entry which is preliminary data.</text>
</comment>
<dbReference type="Proteomes" id="UP001108029">
    <property type="component" value="Unassembled WGS sequence"/>
</dbReference>
<proteinExistence type="predicted"/>
<protein>
    <submittedName>
        <fullName evidence="1">DUF4158 domain-containing protein</fullName>
    </submittedName>
</protein>
<evidence type="ECO:0000313" key="2">
    <source>
        <dbReference type="Proteomes" id="UP001108029"/>
    </source>
</evidence>
<dbReference type="RefSeq" id="WP_232646680.1">
    <property type="nucleotide sequence ID" value="NZ_JAJSBI010000001.1"/>
</dbReference>
<organism evidence="1 2">
    <name type="scientific">Streptomyces guryensis</name>
    <dbReference type="NCBI Taxonomy" id="2886947"/>
    <lineage>
        <taxon>Bacteria</taxon>
        <taxon>Bacillati</taxon>
        <taxon>Actinomycetota</taxon>
        <taxon>Actinomycetes</taxon>
        <taxon>Kitasatosporales</taxon>
        <taxon>Streptomycetaceae</taxon>
        <taxon>Streptomyces</taxon>
    </lineage>
</organism>
<gene>
    <name evidence="1" type="ORF">LJ657_03515</name>
</gene>
<name>A0A9Q3VH08_9ACTN</name>
<accession>A0A9Q3VH08</accession>